<organism evidence="10 11">
    <name type="scientific">Dunaliella salina</name>
    <name type="common">Green alga</name>
    <name type="synonym">Protococcus salinus</name>
    <dbReference type="NCBI Taxonomy" id="3046"/>
    <lineage>
        <taxon>Eukaryota</taxon>
        <taxon>Viridiplantae</taxon>
        <taxon>Chlorophyta</taxon>
        <taxon>core chlorophytes</taxon>
        <taxon>Chlorophyceae</taxon>
        <taxon>CS clade</taxon>
        <taxon>Chlamydomonadales</taxon>
        <taxon>Dunaliellaceae</taxon>
        <taxon>Dunaliella</taxon>
    </lineage>
</organism>
<dbReference type="SUPFAM" id="SSF82866">
    <property type="entry name" value="Multidrug efflux transporter AcrB transmembrane domain"/>
    <property type="match status" value="1"/>
</dbReference>
<keyword evidence="6" id="KW-0325">Glycoprotein</keyword>
<gene>
    <name evidence="10" type="ORF">DUNSADRAFT_7538</name>
</gene>
<evidence type="ECO:0000259" key="9">
    <source>
        <dbReference type="PROSITE" id="PS50156"/>
    </source>
</evidence>
<evidence type="ECO:0000256" key="7">
    <source>
        <dbReference type="SAM" id="MobiDB-lite"/>
    </source>
</evidence>
<keyword evidence="5 8" id="KW-0472">Membrane</keyword>
<keyword evidence="4 8" id="KW-1133">Transmembrane helix</keyword>
<evidence type="ECO:0000313" key="11">
    <source>
        <dbReference type="Proteomes" id="UP000815325"/>
    </source>
</evidence>
<feature type="transmembrane region" description="Helical" evidence="8">
    <location>
        <begin position="13"/>
        <end position="31"/>
    </location>
</feature>
<evidence type="ECO:0000256" key="6">
    <source>
        <dbReference type="ARBA" id="ARBA00023180"/>
    </source>
</evidence>
<feature type="domain" description="SSD" evidence="9">
    <location>
        <begin position="12"/>
        <end position="169"/>
    </location>
</feature>
<dbReference type="Gene3D" id="1.20.1640.10">
    <property type="entry name" value="Multidrug efflux transporter AcrB transmembrane domain"/>
    <property type="match status" value="1"/>
</dbReference>
<dbReference type="InterPro" id="IPR051697">
    <property type="entry name" value="Patched_domain-protein"/>
</dbReference>
<feature type="transmembrane region" description="Helical" evidence="8">
    <location>
        <begin position="75"/>
        <end position="96"/>
    </location>
</feature>
<sequence length="262" mass="28931">MLCESSDVISEDITNIIGGYILLIGWACISLRRNSWVYQKAHLAPMSVLAIVLGSAAAFGICLASNVKINNTVQAVPFLLLGLGMDDTFVIVGAYFRQDRRRTARERIQGTMEVAGTSITVTSFTDFIAFILGQWTDFPAMKALSAYAATGIIFVYVYQITFFTGCLALDAYREDRALHGHPNAGLVCCCTDTSELENTPIPPKSRRPSKAQDQWQQWCSWQQQRQQQRADEEHKELGEAGKDNSGSYVPPVGGHWTVTPAV</sequence>
<keyword evidence="3 8" id="KW-0812">Transmembrane</keyword>
<evidence type="ECO:0000256" key="4">
    <source>
        <dbReference type="ARBA" id="ARBA00022989"/>
    </source>
</evidence>
<dbReference type="EMBL" id="MU069710">
    <property type="protein sequence ID" value="KAF5835343.1"/>
    <property type="molecule type" value="Genomic_DNA"/>
</dbReference>
<dbReference type="PANTHER" id="PTHR10796:SF92">
    <property type="entry name" value="PATCHED-RELATED, ISOFORM A"/>
    <property type="match status" value="1"/>
</dbReference>
<evidence type="ECO:0000256" key="8">
    <source>
        <dbReference type="SAM" id="Phobius"/>
    </source>
</evidence>
<dbReference type="Pfam" id="PF02460">
    <property type="entry name" value="Patched"/>
    <property type="match status" value="1"/>
</dbReference>
<dbReference type="InterPro" id="IPR000731">
    <property type="entry name" value="SSD"/>
</dbReference>
<name>A0ABQ7GL59_DUNSA</name>
<comment type="subcellular location">
    <subcellularLocation>
        <location evidence="1">Membrane</location>
        <topology evidence="1">Multi-pass membrane protein</topology>
    </subcellularLocation>
</comment>
<evidence type="ECO:0000256" key="1">
    <source>
        <dbReference type="ARBA" id="ARBA00004141"/>
    </source>
</evidence>
<dbReference type="PANTHER" id="PTHR10796">
    <property type="entry name" value="PATCHED-RELATED"/>
    <property type="match status" value="1"/>
</dbReference>
<reference evidence="10" key="2">
    <citation type="submission" date="2020-06" db="EMBL/GenBank/DDBJ databases">
        <authorList>
            <consortium name="DOE Joint Genome Institute"/>
            <person name="Calhoun S."/>
            <person name="Polle J.E."/>
            <person name="Mckie-Krisberg Z."/>
            <person name="Prochnik S."/>
            <person name="Neofotis P."/>
            <person name="Yim W.C."/>
            <person name="Hathwaik L.T."/>
            <person name="Jenkins J."/>
            <person name="Molina H."/>
            <person name="Bunkenborg J."/>
            <person name="Grigoriev I.V."/>
            <person name="Barry K."/>
            <person name="Schmutz J."/>
            <person name="Jin E."/>
            <person name="Cushman J.C."/>
            <person name="Magnuson J.K."/>
        </authorList>
    </citation>
    <scope>NUCLEOTIDE SEQUENCE</scope>
    <source>
        <strain evidence="10">CCAP 19/18</strain>
    </source>
</reference>
<feature type="region of interest" description="Disordered" evidence="7">
    <location>
        <begin position="221"/>
        <end position="254"/>
    </location>
</feature>
<dbReference type="EMBL" id="MU069710">
    <property type="protein sequence ID" value="KAF5835342.1"/>
    <property type="molecule type" value="Genomic_DNA"/>
</dbReference>
<reference evidence="10" key="1">
    <citation type="submission" date="2017-08" db="EMBL/GenBank/DDBJ databases">
        <authorList>
            <person name="Polle J.E."/>
            <person name="Barry K."/>
            <person name="Cushman J."/>
            <person name="Schmutz J."/>
            <person name="Tran D."/>
            <person name="Hathwaick L.T."/>
            <person name="Yim W.C."/>
            <person name="Jenkins J."/>
            <person name="Mckie-Krisberg Z.M."/>
            <person name="Prochnik S."/>
            <person name="Lindquist E."/>
            <person name="Dockter R.B."/>
            <person name="Adam C."/>
            <person name="Molina H."/>
            <person name="Bunkerborg J."/>
            <person name="Jin E."/>
            <person name="Buchheim M."/>
            <person name="Magnuson J."/>
        </authorList>
    </citation>
    <scope>NUCLEOTIDE SEQUENCE</scope>
    <source>
        <strain evidence="10">CCAP 19/18</strain>
    </source>
</reference>
<evidence type="ECO:0000256" key="2">
    <source>
        <dbReference type="ARBA" id="ARBA00005585"/>
    </source>
</evidence>
<comment type="similarity">
    <text evidence="2">Belongs to the patched family.</text>
</comment>
<feature type="transmembrane region" description="Helical" evidence="8">
    <location>
        <begin position="147"/>
        <end position="169"/>
    </location>
</feature>
<evidence type="ECO:0000256" key="5">
    <source>
        <dbReference type="ARBA" id="ARBA00023136"/>
    </source>
</evidence>
<dbReference type="PROSITE" id="PS50156">
    <property type="entry name" value="SSD"/>
    <property type="match status" value="1"/>
</dbReference>
<accession>A0ABQ7GL59</accession>
<feature type="compositionally biased region" description="Basic and acidic residues" evidence="7">
    <location>
        <begin position="228"/>
        <end position="242"/>
    </location>
</feature>
<feature type="transmembrane region" description="Helical" evidence="8">
    <location>
        <begin position="43"/>
        <end position="69"/>
    </location>
</feature>
<feature type="transmembrane region" description="Helical" evidence="8">
    <location>
        <begin position="117"/>
        <end position="135"/>
    </location>
</feature>
<comment type="caution">
    <text evidence="10">The sequence shown here is derived from an EMBL/GenBank/DDBJ whole genome shotgun (WGS) entry which is preliminary data.</text>
</comment>
<protein>
    <submittedName>
        <fullName evidence="10">Patched family-domain-containing protein</fullName>
    </submittedName>
</protein>
<evidence type="ECO:0000313" key="10">
    <source>
        <dbReference type="EMBL" id="KAF5835342.1"/>
    </source>
</evidence>
<evidence type="ECO:0000256" key="3">
    <source>
        <dbReference type="ARBA" id="ARBA00022692"/>
    </source>
</evidence>
<keyword evidence="11" id="KW-1185">Reference proteome</keyword>
<dbReference type="Proteomes" id="UP000815325">
    <property type="component" value="Unassembled WGS sequence"/>
</dbReference>
<dbReference type="InterPro" id="IPR003392">
    <property type="entry name" value="PTHD_SSD"/>
</dbReference>
<proteinExistence type="inferred from homology"/>